<comment type="function">
    <text evidence="12">Cell surface proteoglycan.</text>
</comment>
<dbReference type="GO" id="GO:0005886">
    <property type="term" value="C:plasma membrane"/>
    <property type="evidence" value="ECO:0007669"/>
    <property type="project" value="UniProtKB-SubCell"/>
</dbReference>
<protein>
    <recommendedName>
        <fullName evidence="15">Glypican-6</fullName>
    </recommendedName>
</protein>
<reference evidence="13" key="1">
    <citation type="submission" date="2025-08" db="UniProtKB">
        <authorList>
            <consortium name="Ensembl"/>
        </authorList>
    </citation>
    <scope>IDENTIFICATION</scope>
</reference>
<dbReference type="Pfam" id="PF01153">
    <property type="entry name" value="Glypican"/>
    <property type="match status" value="1"/>
</dbReference>
<evidence type="ECO:0000256" key="7">
    <source>
        <dbReference type="ARBA" id="ARBA00023136"/>
    </source>
</evidence>
<evidence type="ECO:0000256" key="5">
    <source>
        <dbReference type="ARBA" id="ARBA00022729"/>
    </source>
</evidence>
<dbReference type="InterPro" id="IPR001863">
    <property type="entry name" value="Glypican"/>
</dbReference>
<dbReference type="PROSITE" id="PS01207">
    <property type="entry name" value="GLYPICAN"/>
    <property type="match status" value="1"/>
</dbReference>
<proteinExistence type="inferred from homology"/>
<dbReference type="Ensembl" id="ENSLLET00000000489.1">
    <property type="protein sequence ID" value="ENSLLEP00000000467.1"/>
    <property type="gene ID" value="ENSLLEG00000000313.1"/>
</dbReference>
<keyword evidence="9 12" id="KW-0357">Heparan sulfate</keyword>
<keyword evidence="5" id="KW-0732">Signal</keyword>
<dbReference type="PANTHER" id="PTHR10822">
    <property type="entry name" value="GLYPICAN"/>
    <property type="match status" value="1"/>
</dbReference>
<dbReference type="GO" id="GO:0009966">
    <property type="term" value="P:regulation of signal transduction"/>
    <property type="evidence" value="ECO:0007669"/>
    <property type="project" value="InterPro"/>
</dbReference>
<evidence type="ECO:0000256" key="1">
    <source>
        <dbReference type="ARBA" id="ARBA00004609"/>
    </source>
</evidence>
<comment type="subcellular location">
    <subcellularLocation>
        <location evidence="1 12">Cell membrane</location>
        <topology evidence="1 12">Lipid-anchor</topology>
        <topology evidence="1 12">GPI-anchor</topology>
    </subcellularLocation>
</comment>
<evidence type="ECO:0000256" key="2">
    <source>
        <dbReference type="ARBA" id="ARBA00010260"/>
    </source>
</evidence>
<evidence type="ECO:0000256" key="12">
    <source>
        <dbReference type="RuleBase" id="RU003519"/>
    </source>
</evidence>
<keyword evidence="4 12" id="KW-0336">GPI-anchor</keyword>
<dbReference type="GeneTree" id="ENSGT01050000244897"/>
<keyword evidence="3" id="KW-1003">Cell membrane</keyword>
<dbReference type="OrthoDB" id="10010764at2759"/>
<dbReference type="GO" id="GO:0005576">
    <property type="term" value="C:extracellular region"/>
    <property type="evidence" value="ECO:0007669"/>
    <property type="project" value="TreeGrafter"/>
</dbReference>
<evidence type="ECO:0000256" key="4">
    <source>
        <dbReference type="ARBA" id="ARBA00022622"/>
    </source>
</evidence>
<evidence type="ECO:0000256" key="10">
    <source>
        <dbReference type="ARBA" id="ARBA00023288"/>
    </source>
</evidence>
<evidence type="ECO:0000313" key="13">
    <source>
        <dbReference type="Ensembl" id="ENSLLEP00000000467.1"/>
    </source>
</evidence>
<keyword evidence="10 12" id="KW-0449">Lipoprotein</keyword>
<evidence type="ECO:0000256" key="11">
    <source>
        <dbReference type="RuleBase" id="RU003518"/>
    </source>
</evidence>
<dbReference type="PANTHER" id="PTHR10822:SF31">
    <property type="entry name" value="GLYPICAN-6"/>
    <property type="match status" value="1"/>
</dbReference>
<evidence type="ECO:0000256" key="3">
    <source>
        <dbReference type="ARBA" id="ARBA00022475"/>
    </source>
</evidence>
<dbReference type="AlphaFoldDB" id="A0A8C5LNX1"/>
<dbReference type="GO" id="GO:1905475">
    <property type="term" value="P:regulation of protein localization to membrane"/>
    <property type="evidence" value="ECO:0007669"/>
    <property type="project" value="TreeGrafter"/>
</dbReference>
<organism evidence="13 14">
    <name type="scientific">Leptobrachium leishanense</name>
    <name type="common">Leishan spiny toad</name>
    <dbReference type="NCBI Taxonomy" id="445787"/>
    <lineage>
        <taxon>Eukaryota</taxon>
        <taxon>Metazoa</taxon>
        <taxon>Chordata</taxon>
        <taxon>Craniata</taxon>
        <taxon>Vertebrata</taxon>
        <taxon>Euteleostomi</taxon>
        <taxon>Amphibia</taxon>
        <taxon>Batrachia</taxon>
        <taxon>Anura</taxon>
        <taxon>Pelobatoidea</taxon>
        <taxon>Megophryidae</taxon>
        <taxon>Leptobrachium</taxon>
    </lineage>
</organism>
<sequence>IFKPFLLGNAEKSLNSMFVRTYGMLNMHNSEVFKDLFIELKRYYTGGNINLEEVLNDFSARLLERVFQIINPHYHFSEEYLECVGKYIDQLKSFGDVPRKLKIQVMKAFIAARTFVQGLTVGRDVANRISKISPNSKCIVSLMKMLYCPYCRGLTSLKPCTNYCLNVMRGCLANQADLDIEWNLFIGRHSVKIVSSTNVKYCYSTSNISELKQSLKYCNRYYNL</sequence>
<evidence type="ECO:0000313" key="14">
    <source>
        <dbReference type="Proteomes" id="UP000694569"/>
    </source>
</evidence>
<keyword evidence="8" id="KW-0325">Glycoprotein</keyword>
<evidence type="ECO:0008006" key="15">
    <source>
        <dbReference type="Google" id="ProtNLM"/>
    </source>
</evidence>
<keyword evidence="14" id="KW-1185">Reference proteome</keyword>
<dbReference type="InterPro" id="IPR019803">
    <property type="entry name" value="Glypican_CS"/>
</dbReference>
<keyword evidence="6 12" id="KW-0654">Proteoglycan</keyword>
<keyword evidence="7 12" id="KW-0472">Membrane</keyword>
<evidence type="ECO:0000256" key="9">
    <source>
        <dbReference type="ARBA" id="ARBA00023207"/>
    </source>
</evidence>
<dbReference type="GO" id="GO:0009986">
    <property type="term" value="C:cell surface"/>
    <property type="evidence" value="ECO:0007669"/>
    <property type="project" value="TreeGrafter"/>
</dbReference>
<dbReference type="GO" id="GO:0098552">
    <property type="term" value="C:side of membrane"/>
    <property type="evidence" value="ECO:0007669"/>
    <property type="project" value="UniProtKB-KW"/>
</dbReference>
<reference evidence="13" key="2">
    <citation type="submission" date="2025-09" db="UniProtKB">
        <authorList>
            <consortium name="Ensembl"/>
        </authorList>
    </citation>
    <scope>IDENTIFICATION</scope>
</reference>
<evidence type="ECO:0000256" key="6">
    <source>
        <dbReference type="ARBA" id="ARBA00022974"/>
    </source>
</evidence>
<comment type="similarity">
    <text evidence="2 11">Belongs to the glypican family.</text>
</comment>
<dbReference type="GO" id="GO:0045202">
    <property type="term" value="C:synapse"/>
    <property type="evidence" value="ECO:0007669"/>
    <property type="project" value="TreeGrafter"/>
</dbReference>
<evidence type="ECO:0000256" key="8">
    <source>
        <dbReference type="ARBA" id="ARBA00023180"/>
    </source>
</evidence>
<accession>A0A8C5LNX1</accession>
<dbReference type="Proteomes" id="UP000694569">
    <property type="component" value="Unplaced"/>
</dbReference>
<dbReference type="GO" id="GO:0016477">
    <property type="term" value="P:cell migration"/>
    <property type="evidence" value="ECO:0007669"/>
    <property type="project" value="TreeGrafter"/>
</dbReference>
<name>A0A8C5LNX1_9ANUR</name>